<dbReference type="SUPFAM" id="SSF88659">
    <property type="entry name" value="Sigma3 and sigma4 domains of RNA polymerase sigma factors"/>
    <property type="match status" value="1"/>
</dbReference>
<protein>
    <recommendedName>
        <fullName evidence="3">Transposase</fullName>
    </recommendedName>
</protein>
<evidence type="ECO:0008006" key="3">
    <source>
        <dbReference type="Google" id="ProtNLM"/>
    </source>
</evidence>
<accession>A0ABQ9E5J5</accession>
<organism evidence="1 2">
    <name type="scientific">Tegillarca granosa</name>
    <name type="common">Malaysian cockle</name>
    <name type="synonym">Anadara granosa</name>
    <dbReference type="NCBI Taxonomy" id="220873"/>
    <lineage>
        <taxon>Eukaryota</taxon>
        <taxon>Metazoa</taxon>
        <taxon>Spiralia</taxon>
        <taxon>Lophotrochozoa</taxon>
        <taxon>Mollusca</taxon>
        <taxon>Bivalvia</taxon>
        <taxon>Autobranchia</taxon>
        <taxon>Pteriomorphia</taxon>
        <taxon>Arcoida</taxon>
        <taxon>Arcoidea</taxon>
        <taxon>Arcidae</taxon>
        <taxon>Tegillarca</taxon>
    </lineage>
</organism>
<proteinExistence type="predicted"/>
<sequence>MFEEILRVIVNDLISKYGGSVEETDPSKQLLIYLWYMANQDSMREIAVQFGIGLSTVRGIIKRVNAAVCKRLNKVIQWPDFATLHRISREFQLQSGIPDYSFYELQMVVDNILLIRDAFTGFPGCTHDARFLRNSSLFQILKMEITLTVTNSR</sequence>
<dbReference type="Proteomes" id="UP001217089">
    <property type="component" value="Unassembled WGS sequence"/>
</dbReference>
<keyword evidence="2" id="KW-1185">Reference proteome</keyword>
<evidence type="ECO:0000313" key="1">
    <source>
        <dbReference type="EMBL" id="KAJ8300681.1"/>
    </source>
</evidence>
<name>A0ABQ9E5J5_TEGGR</name>
<gene>
    <name evidence="1" type="ORF">KUTeg_022200</name>
</gene>
<dbReference type="EMBL" id="JARBDR010000919">
    <property type="protein sequence ID" value="KAJ8300681.1"/>
    <property type="molecule type" value="Genomic_DNA"/>
</dbReference>
<reference evidence="1 2" key="1">
    <citation type="submission" date="2022-12" db="EMBL/GenBank/DDBJ databases">
        <title>Chromosome-level genome of Tegillarca granosa.</title>
        <authorList>
            <person name="Kim J."/>
        </authorList>
    </citation>
    <scope>NUCLEOTIDE SEQUENCE [LARGE SCALE GENOMIC DNA]</scope>
    <source>
        <strain evidence="1">Teg-2019</strain>
        <tissue evidence="1">Adductor muscle</tissue>
    </source>
</reference>
<evidence type="ECO:0000313" key="2">
    <source>
        <dbReference type="Proteomes" id="UP001217089"/>
    </source>
</evidence>
<comment type="caution">
    <text evidence="1">The sequence shown here is derived from an EMBL/GenBank/DDBJ whole genome shotgun (WGS) entry which is preliminary data.</text>
</comment>
<dbReference type="InterPro" id="IPR013324">
    <property type="entry name" value="RNA_pol_sigma_r3/r4-like"/>
</dbReference>